<comment type="caution">
    <text evidence="2">The sequence shown here is derived from an EMBL/GenBank/DDBJ whole genome shotgun (WGS) entry which is preliminary data.</text>
</comment>
<dbReference type="Proteomes" id="UP001222325">
    <property type="component" value="Unassembled WGS sequence"/>
</dbReference>
<accession>A0AAD6UB27</accession>
<organism evidence="2 3">
    <name type="scientific">Mycena belliarum</name>
    <dbReference type="NCBI Taxonomy" id="1033014"/>
    <lineage>
        <taxon>Eukaryota</taxon>
        <taxon>Fungi</taxon>
        <taxon>Dikarya</taxon>
        <taxon>Basidiomycota</taxon>
        <taxon>Agaricomycotina</taxon>
        <taxon>Agaricomycetes</taxon>
        <taxon>Agaricomycetidae</taxon>
        <taxon>Agaricales</taxon>
        <taxon>Marasmiineae</taxon>
        <taxon>Mycenaceae</taxon>
        <taxon>Mycena</taxon>
    </lineage>
</organism>
<protein>
    <submittedName>
        <fullName evidence="2">Uncharacterized protein</fullName>
    </submittedName>
</protein>
<name>A0AAD6UB27_9AGAR</name>
<gene>
    <name evidence="2" type="ORF">B0H15DRAFT_169473</name>
</gene>
<keyword evidence="3" id="KW-1185">Reference proteome</keyword>
<evidence type="ECO:0000256" key="1">
    <source>
        <dbReference type="SAM" id="SignalP"/>
    </source>
</evidence>
<proteinExistence type="predicted"/>
<keyword evidence="1" id="KW-0732">Signal</keyword>
<feature type="chain" id="PRO_5041936986" evidence="1">
    <location>
        <begin position="21"/>
        <end position="287"/>
    </location>
</feature>
<dbReference type="AlphaFoldDB" id="A0AAD6UB27"/>
<evidence type="ECO:0000313" key="3">
    <source>
        <dbReference type="Proteomes" id="UP001222325"/>
    </source>
</evidence>
<dbReference type="EMBL" id="JARJCN010000018">
    <property type="protein sequence ID" value="KAJ7092305.1"/>
    <property type="molecule type" value="Genomic_DNA"/>
</dbReference>
<sequence>MRASTAATFLVGLLAHLVLAAPTAEMVLTPGGYRAKSNIHEIPAGGRLAHVGNMIQVLSANGTVMKAVQRGDTATRVKSAVAPLATGWVAYASWLNTGSSPIASFTTSWKVPAVPRTNNGQTIFLFNSIEPNSGNAILQPVLQYGPSAAGGGSFWAVASWYLDPSNTFFTTPVRTSPGATLNGIITLTSSSGSSFTYNTQFTGIGGTSLSIAGAAQLTWATETLESYGVTTASDYPAGSTVFSGINLKLANGGTPSMSWSTQSDAADGLFTSVNTDGATNAQITIEY</sequence>
<reference evidence="2" key="1">
    <citation type="submission" date="2023-03" db="EMBL/GenBank/DDBJ databases">
        <title>Massive genome expansion in bonnet fungi (Mycena s.s.) driven by repeated elements and novel gene families across ecological guilds.</title>
        <authorList>
            <consortium name="Lawrence Berkeley National Laboratory"/>
            <person name="Harder C.B."/>
            <person name="Miyauchi S."/>
            <person name="Viragh M."/>
            <person name="Kuo A."/>
            <person name="Thoen E."/>
            <person name="Andreopoulos B."/>
            <person name="Lu D."/>
            <person name="Skrede I."/>
            <person name="Drula E."/>
            <person name="Henrissat B."/>
            <person name="Morin E."/>
            <person name="Kohler A."/>
            <person name="Barry K."/>
            <person name="LaButti K."/>
            <person name="Morin E."/>
            <person name="Salamov A."/>
            <person name="Lipzen A."/>
            <person name="Mereny Z."/>
            <person name="Hegedus B."/>
            <person name="Baldrian P."/>
            <person name="Stursova M."/>
            <person name="Weitz H."/>
            <person name="Taylor A."/>
            <person name="Grigoriev I.V."/>
            <person name="Nagy L.G."/>
            <person name="Martin F."/>
            <person name="Kauserud H."/>
        </authorList>
    </citation>
    <scope>NUCLEOTIDE SEQUENCE</scope>
    <source>
        <strain evidence="2">CBHHK173m</strain>
    </source>
</reference>
<evidence type="ECO:0000313" key="2">
    <source>
        <dbReference type="EMBL" id="KAJ7092305.1"/>
    </source>
</evidence>
<feature type="signal peptide" evidence="1">
    <location>
        <begin position="1"/>
        <end position="20"/>
    </location>
</feature>